<keyword evidence="1" id="KW-0472">Membrane</keyword>
<sequence length="120" mass="13929">MQIRTIRALSVLAFVTAIRNFITVGILLLILFYYTPMCLFEAAQFQSHLFDITVALYSSLFPLALIVVHPELRRSIERFINFPLNYTTEPMNAIGERLILRKAQTDHFAILKKQWEAKIV</sequence>
<keyword evidence="1" id="KW-1133">Transmembrane helix</keyword>
<keyword evidence="1" id="KW-0812">Transmembrane</keyword>
<feature type="transmembrane region" description="Helical" evidence="1">
    <location>
        <begin position="47"/>
        <end position="68"/>
    </location>
</feature>
<proteinExistence type="predicted"/>
<protein>
    <submittedName>
        <fullName evidence="3">G protein-coupled receptor</fullName>
    </submittedName>
</protein>
<dbReference type="Proteomes" id="UP000887574">
    <property type="component" value="Unplaced"/>
</dbReference>
<organism evidence="2 3">
    <name type="scientific">Ditylenchus dipsaci</name>
    <dbReference type="NCBI Taxonomy" id="166011"/>
    <lineage>
        <taxon>Eukaryota</taxon>
        <taxon>Metazoa</taxon>
        <taxon>Ecdysozoa</taxon>
        <taxon>Nematoda</taxon>
        <taxon>Chromadorea</taxon>
        <taxon>Rhabditida</taxon>
        <taxon>Tylenchina</taxon>
        <taxon>Tylenchomorpha</taxon>
        <taxon>Sphaerularioidea</taxon>
        <taxon>Anguinidae</taxon>
        <taxon>Anguininae</taxon>
        <taxon>Ditylenchus</taxon>
    </lineage>
</organism>
<name>A0A915D1K9_9BILA</name>
<evidence type="ECO:0000256" key="1">
    <source>
        <dbReference type="SAM" id="Phobius"/>
    </source>
</evidence>
<dbReference type="AlphaFoldDB" id="A0A915D1K9"/>
<feature type="transmembrane region" description="Helical" evidence="1">
    <location>
        <begin position="12"/>
        <end position="35"/>
    </location>
</feature>
<evidence type="ECO:0000313" key="3">
    <source>
        <dbReference type="WBParaSite" id="jg14584"/>
    </source>
</evidence>
<accession>A0A915D1K9</accession>
<reference evidence="3" key="1">
    <citation type="submission" date="2022-11" db="UniProtKB">
        <authorList>
            <consortium name="WormBaseParasite"/>
        </authorList>
    </citation>
    <scope>IDENTIFICATION</scope>
</reference>
<dbReference type="WBParaSite" id="jg14584">
    <property type="protein sequence ID" value="jg14584"/>
    <property type="gene ID" value="jg14584"/>
</dbReference>
<evidence type="ECO:0000313" key="2">
    <source>
        <dbReference type="Proteomes" id="UP000887574"/>
    </source>
</evidence>
<keyword evidence="2" id="KW-1185">Reference proteome</keyword>